<protein>
    <submittedName>
        <fullName evidence="3">Anthranilate synthase component 2</fullName>
    </submittedName>
</protein>
<dbReference type="PANTHER" id="PTHR43418:SF4">
    <property type="entry name" value="MULTIFUNCTIONAL TRYPTOPHAN BIOSYNTHESIS PROTEIN"/>
    <property type="match status" value="1"/>
</dbReference>
<dbReference type="PRINTS" id="PR00096">
    <property type="entry name" value="GATASE"/>
</dbReference>
<dbReference type="Gene3D" id="3.40.50.880">
    <property type="match status" value="1"/>
</dbReference>
<dbReference type="GO" id="GO:0004049">
    <property type="term" value="F:anthranilate synthase activity"/>
    <property type="evidence" value="ECO:0007669"/>
    <property type="project" value="TreeGrafter"/>
</dbReference>
<feature type="domain" description="Glutamine amidotransferase" evidence="2">
    <location>
        <begin position="3"/>
        <end position="188"/>
    </location>
</feature>
<dbReference type="InterPro" id="IPR050472">
    <property type="entry name" value="Anth_synth/Amidotransfase"/>
</dbReference>
<dbReference type="Pfam" id="PF00117">
    <property type="entry name" value="GATase"/>
    <property type="match status" value="1"/>
</dbReference>
<dbReference type="NCBIfam" id="TIGR00566">
    <property type="entry name" value="trpG_papA"/>
    <property type="match status" value="1"/>
</dbReference>
<evidence type="ECO:0000313" key="4">
    <source>
        <dbReference type="Proteomes" id="UP000184079"/>
    </source>
</evidence>
<dbReference type="RefSeq" id="WP_073006320.1">
    <property type="nucleotide sequence ID" value="NZ_FQXD01000004.1"/>
</dbReference>
<dbReference type="AlphaFoldDB" id="A0A1M5QB97"/>
<keyword evidence="1" id="KW-0315">Glutamine amidotransferase</keyword>
<dbReference type="InterPro" id="IPR006221">
    <property type="entry name" value="TrpG/PapA_dom"/>
</dbReference>
<dbReference type="FunFam" id="3.40.50.880:FF:000003">
    <property type="entry name" value="Anthranilate synthase component II"/>
    <property type="match status" value="1"/>
</dbReference>
<evidence type="ECO:0000256" key="1">
    <source>
        <dbReference type="ARBA" id="ARBA00022962"/>
    </source>
</evidence>
<organism evidence="3 4">
    <name type="scientific">Virgibacillus chiguensis</name>
    <dbReference type="NCBI Taxonomy" id="411959"/>
    <lineage>
        <taxon>Bacteria</taxon>
        <taxon>Bacillati</taxon>
        <taxon>Bacillota</taxon>
        <taxon>Bacilli</taxon>
        <taxon>Bacillales</taxon>
        <taxon>Bacillaceae</taxon>
        <taxon>Virgibacillus</taxon>
    </lineage>
</organism>
<dbReference type="Proteomes" id="UP000184079">
    <property type="component" value="Unassembled WGS sequence"/>
</dbReference>
<dbReference type="PRINTS" id="PR00097">
    <property type="entry name" value="ANTSNTHASEII"/>
</dbReference>
<reference evidence="4" key="1">
    <citation type="submission" date="2016-11" db="EMBL/GenBank/DDBJ databases">
        <authorList>
            <person name="Varghese N."/>
            <person name="Submissions S."/>
        </authorList>
    </citation>
    <scope>NUCLEOTIDE SEQUENCE [LARGE SCALE GENOMIC DNA]</scope>
    <source>
        <strain evidence="4">CGMCC 1.6496</strain>
    </source>
</reference>
<dbReference type="CDD" id="cd01743">
    <property type="entry name" value="GATase1_Anthranilate_Synthase"/>
    <property type="match status" value="1"/>
</dbReference>
<accession>A0A1M5QB97</accession>
<keyword evidence="4" id="KW-1185">Reference proteome</keyword>
<evidence type="ECO:0000313" key="3">
    <source>
        <dbReference type="EMBL" id="SHH11434.1"/>
    </source>
</evidence>
<sequence length="199" mass="22327">MIVLIDNFDSFTYNIFQYVSEEGFHVHVVRNNNITLNEINILNPEAIIISPGPGLPEQTGACPEIVKNFYQKIPILGVCLGHQIIGEALGASLQPSNQIMHGKTSLITHNGSGIFQYLSQPLEVMRYHSYVIEANSLPQQLELVATSLENNEVMAIQHTFYPVYGVQFHPESIGTTSGNRIMHNFLQKIRKETSYEKSP</sequence>
<dbReference type="GO" id="GO:0000162">
    <property type="term" value="P:L-tryptophan biosynthetic process"/>
    <property type="evidence" value="ECO:0007669"/>
    <property type="project" value="TreeGrafter"/>
</dbReference>
<dbReference type="SUPFAM" id="SSF52317">
    <property type="entry name" value="Class I glutamine amidotransferase-like"/>
    <property type="match status" value="1"/>
</dbReference>
<dbReference type="PRINTS" id="PR00099">
    <property type="entry name" value="CPSGATASE"/>
</dbReference>
<dbReference type="PANTHER" id="PTHR43418">
    <property type="entry name" value="MULTIFUNCTIONAL TRYPTOPHAN BIOSYNTHESIS PROTEIN-RELATED"/>
    <property type="match status" value="1"/>
</dbReference>
<dbReference type="InterPro" id="IPR017926">
    <property type="entry name" value="GATASE"/>
</dbReference>
<dbReference type="EMBL" id="FQXD01000004">
    <property type="protein sequence ID" value="SHH11434.1"/>
    <property type="molecule type" value="Genomic_DNA"/>
</dbReference>
<dbReference type="GO" id="GO:0005829">
    <property type="term" value="C:cytosol"/>
    <property type="evidence" value="ECO:0007669"/>
    <property type="project" value="TreeGrafter"/>
</dbReference>
<dbReference type="OrthoDB" id="9804328at2"/>
<dbReference type="PROSITE" id="PS51273">
    <property type="entry name" value="GATASE_TYPE_1"/>
    <property type="match status" value="1"/>
</dbReference>
<dbReference type="InterPro" id="IPR029062">
    <property type="entry name" value="Class_I_gatase-like"/>
</dbReference>
<proteinExistence type="predicted"/>
<evidence type="ECO:0000259" key="2">
    <source>
        <dbReference type="Pfam" id="PF00117"/>
    </source>
</evidence>
<gene>
    <name evidence="3" type="ORF">SAMN05421807_10459</name>
</gene>
<name>A0A1M5QB97_9BACI</name>